<keyword evidence="2" id="KW-1185">Reference proteome</keyword>
<evidence type="ECO:0000313" key="1">
    <source>
        <dbReference type="EMBL" id="KAL2870636.1"/>
    </source>
</evidence>
<dbReference type="Proteomes" id="UP001610432">
    <property type="component" value="Unassembled WGS sequence"/>
</dbReference>
<name>A0ABR4M1F7_9EURO</name>
<dbReference type="EMBL" id="JBFXLQ010000005">
    <property type="protein sequence ID" value="KAL2870636.1"/>
    <property type="molecule type" value="Genomic_DNA"/>
</dbReference>
<dbReference type="RefSeq" id="XP_070889615.1">
    <property type="nucleotide sequence ID" value="XM_071026153.1"/>
</dbReference>
<proteinExistence type="predicted"/>
<comment type="caution">
    <text evidence="1">The sequence shown here is derived from an EMBL/GenBank/DDBJ whole genome shotgun (WGS) entry which is preliminary data.</text>
</comment>
<sequence length="87" mass="9690">MGSVNSLACLDHSWRKVDIAEQTYKGAVSDYTKVFRPNHPYTLGERLSAILARPGEIYRRALSGYEKEMVPDHPHTLNAADVLGNCS</sequence>
<reference evidence="1 2" key="1">
    <citation type="submission" date="2024-07" db="EMBL/GenBank/DDBJ databases">
        <title>Section-level genome sequencing and comparative genomics of Aspergillus sections Usti and Cavernicolus.</title>
        <authorList>
            <consortium name="Lawrence Berkeley National Laboratory"/>
            <person name="Nybo J.L."/>
            <person name="Vesth T.C."/>
            <person name="Theobald S."/>
            <person name="Frisvad J.C."/>
            <person name="Larsen T.O."/>
            <person name="Kjaerboelling I."/>
            <person name="Rothschild-Mancinelli K."/>
            <person name="Lyhne E.K."/>
            <person name="Kogle M.E."/>
            <person name="Barry K."/>
            <person name="Clum A."/>
            <person name="Na H."/>
            <person name="Ledsgaard L."/>
            <person name="Lin J."/>
            <person name="Lipzen A."/>
            <person name="Kuo A."/>
            <person name="Riley R."/>
            <person name="Mondo S."/>
            <person name="Labutti K."/>
            <person name="Haridas S."/>
            <person name="Pangalinan J."/>
            <person name="Salamov A.A."/>
            <person name="Simmons B.A."/>
            <person name="Magnuson J.K."/>
            <person name="Chen J."/>
            <person name="Drula E."/>
            <person name="Henrissat B."/>
            <person name="Wiebenga A."/>
            <person name="Lubbers R.J."/>
            <person name="Gomes A.C."/>
            <person name="Macurrencykelacurrency M.R."/>
            <person name="Stajich J."/>
            <person name="Grigoriev I.V."/>
            <person name="Mortensen U.H."/>
            <person name="De Vries R.P."/>
            <person name="Baker S.E."/>
            <person name="Andersen M.R."/>
        </authorList>
    </citation>
    <scope>NUCLEOTIDE SEQUENCE [LARGE SCALE GENOMIC DNA]</scope>
    <source>
        <strain evidence="1 2">CBS 449.75</strain>
    </source>
</reference>
<organism evidence="1 2">
    <name type="scientific">Aspergillus lucknowensis</name>
    <dbReference type="NCBI Taxonomy" id="176173"/>
    <lineage>
        <taxon>Eukaryota</taxon>
        <taxon>Fungi</taxon>
        <taxon>Dikarya</taxon>
        <taxon>Ascomycota</taxon>
        <taxon>Pezizomycotina</taxon>
        <taxon>Eurotiomycetes</taxon>
        <taxon>Eurotiomycetidae</taxon>
        <taxon>Eurotiales</taxon>
        <taxon>Aspergillaceae</taxon>
        <taxon>Aspergillus</taxon>
        <taxon>Aspergillus subgen. Nidulantes</taxon>
    </lineage>
</organism>
<gene>
    <name evidence="1" type="ORF">BJX67DRAFT_244250</name>
</gene>
<accession>A0ABR4M1F7</accession>
<protein>
    <submittedName>
        <fullName evidence="1">Uncharacterized protein</fullName>
    </submittedName>
</protein>
<dbReference type="InterPro" id="IPR011990">
    <property type="entry name" value="TPR-like_helical_dom_sf"/>
</dbReference>
<evidence type="ECO:0000313" key="2">
    <source>
        <dbReference type="Proteomes" id="UP001610432"/>
    </source>
</evidence>
<dbReference type="GeneID" id="98141225"/>
<dbReference type="Gene3D" id="1.25.40.10">
    <property type="entry name" value="Tetratricopeptide repeat domain"/>
    <property type="match status" value="1"/>
</dbReference>